<keyword evidence="3" id="KW-1185">Reference proteome</keyword>
<dbReference type="AlphaFoldDB" id="A3K1C1"/>
<reference evidence="2 3" key="1">
    <citation type="submission" date="2006-06" db="EMBL/GenBank/DDBJ databases">
        <authorList>
            <person name="Moran M.A."/>
            <person name="Ferriera S."/>
            <person name="Johnson J."/>
            <person name="Kravitz S."/>
            <person name="Beeson K."/>
            <person name="Sutton G."/>
            <person name="Rogers Y.-H."/>
            <person name="Friedman R."/>
            <person name="Frazier M."/>
            <person name="Venter J.C."/>
        </authorList>
    </citation>
    <scope>NUCLEOTIDE SEQUENCE [LARGE SCALE GENOMIC DNA]</scope>
    <source>
        <strain evidence="2 3">E-37</strain>
    </source>
</reference>
<proteinExistence type="predicted"/>
<name>A3K1C1_SAGS3</name>
<evidence type="ECO:0000313" key="3">
    <source>
        <dbReference type="Proteomes" id="UP000005713"/>
    </source>
</evidence>
<feature type="transmembrane region" description="Helical" evidence="1">
    <location>
        <begin position="75"/>
        <end position="93"/>
    </location>
</feature>
<sequence>MTAQLAQLYGMGCLAMVFFQVALIGGLPLGAWTQGGRHRGALPWPGRLTAALSVPVHLYQGLAIVSAAGFPGLAWPLWTGWVAFGTSFAVAVLSGLSPSEEERAVWLPVTAVMAALAFYVMAMTLAG</sequence>
<dbReference type="EMBL" id="AAYA01000004">
    <property type="protein sequence ID" value="EBA08717.1"/>
    <property type="molecule type" value="Genomic_DNA"/>
</dbReference>
<evidence type="ECO:0000313" key="2">
    <source>
        <dbReference type="EMBL" id="EBA08717.1"/>
    </source>
</evidence>
<dbReference type="OrthoDB" id="1524823at2"/>
<keyword evidence="1" id="KW-1133">Transmembrane helix</keyword>
<evidence type="ECO:0000256" key="1">
    <source>
        <dbReference type="SAM" id="Phobius"/>
    </source>
</evidence>
<dbReference type="RefSeq" id="WP_005857457.1">
    <property type="nucleotide sequence ID" value="NZ_AAYA01000004.1"/>
</dbReference>
<keyword evidence="1" id="KW-0812">Transmembrane</keyword>
<feature type="transmembrane region" description="Helical" evidence="1">
    <location>
        <begin position="48"/>
        <end position="69"/>
    </location>
</feature>
<dbReference type="Proteomes" id="UP000005713">
    <property type="component" value="Unassembled WGS sequence"/>
</dbReference>
<feature type="transmembrane region" description="Helical" evidence="1">
    <location>
        <begin position="6"/>
        <end position="27"/>
    </location>
</feature>
<feature type="transmembrane region" description="Helical" evidence="1">
    <location>
        <begin position="105"/>
        <end position="126"/>
    </location>
</feature>
<dbReference type="eggNOG" id="ENOG50337E2">
    <property type="taxonomic scope" value="Bacteria"/>
</dbReference>
<organism evidence="2 3">
    <name type="scientific">Sagittula stellata (strain ATCC 700073 / DSM 11524 / E-37)</name>
    <dbReference type="NCBI Taxonomy" id="388399"/>
    <lineage>
        <taxon>Bacteria</taxon>
        <taxon>Pseudomonadati</taxon>
        <taxon>Pseudomonadota</taxon>
        <taxon>Alphaproteobacteria</taxon>
        <taxon>Rhodobacterales</taxon>
        <taxon>Roseobacteraceae</taxon>
        <taxon>Sagittula</taxon>
    </lineage>
</organism>
<comment type="caution">
    <text evidence="2">The sequence shown here is derived from an EMBL/GenBank/DDBJ whole genome shotgun (WGS) entry which is preliminary data.</text>
</comment>
<gene>
    <name evidence="2" type="ORF">SSE37_03705</name>
</gene>
<protein>
    <submittedName>
        <fullName evidence="2">Uncharacterized protein</fullName>
    </submittedName>
</protein>
<accession>A3K1C1</accession>
<keyword evidence="1" id="KW-0472">Membrane</keyword>